<dbReference type="GO" id="GO:0000932">
    <property type="term" value="C:P-body"/>
    <property type="evidence" value="ECO:0007669"/>
    <property type="project" value="TreeGrafter"/>
</dbReference>
<evidence type="ECO:0000259" key="1">
    <source>
        <dbReference type="Pfam" id="PF01975"/>
    </source>
</evidence>
<dbReference type="InterPro" id="IPR027746">
    <property type="entry name" value="TTL"/>
</dbReference>
<reference evidence="2 3" key="1">
    <citation type="submission" date="2015-02" db="EMBL/GenBank/DDBJ databases">
        <authorList>
            <person name="Chooi Y.-H."/>
        </authorList>
    </citation>
    <scope>NUCLEOTIDE SEQUENCE [LARGE SCALE GENOMIC DNA]</scope>
    <source>
        <strain evidence="2">E3</strain>
    </source>
</reference>
<dbReference type="Gene3D" id="3.40.1210.10">
    <property type="entry name" value="Survival protein SurE-like phosphatase/nucleotidase"/>
    <property type="match status" value="1"/>
</dbReference>
<protein>
    <recommendedName>
        <fullName evidence="1">Survival protein SurE-like phosphatase/nucleotidase domain-containing protein</fullName>
    </recommendedName>
</protein>
<name>A0A0G4ILU4_PLABS</name>
<dbReference type="STRING" id="37360.A0A0G4ILU4"/>
<dbReference type="AlphaFoldDB" id="A0A0G4ILU4"/>
<dbReference type="SUPFAM" id="SSF64167">
    <property type="entry name" value="SurE-like"/>
    <property type="match status" value="1"/>
</dbReference>
<gene>
    <name evidence="2" type="ORF">PBRA_004755</name>
</gene>
<dbReference type="OMA" id="GACLEAN"/>
<dbReference type="OrthoDB" id="202825at2759"/>
<accession>A0A0G4ILU4</accession>
<dbReference type="EMBL" id="CDSF01000046">
    <property type="protein sequence ID" value="CEO96065.1"/>
    <property type="molecule type" value="Genomic_DNA"/>
</dbReference>
<dbReference type="GO" id="GO:0016787">
    <property type="term" value="F:hydrolase activity"/>
    <property type="evidence" value="ECO:0007669"/>
    <property type="project" value="InterPro"/>
</dbReference>
<dbReference type="PANTHER" id="PTHR47551">
    <property type="entry name" value="TUBULIN--TYROSINE LIGASE PBY1-RELATED"/>
    <property type="match status" value="1"/>
</dbReference>
<dbReference type="InterPro" id="IPR002828">
    <property type="entry name" value="SurE-like_Pase/nucleotidase"/>
</dbReference>
<dbReference type="PANTHER" id="PTHR47551:SF1">
    <property type="entry name" value="TUBULIN--TYROSINE LIGASE PBY1-RELATED"/>
    <property type="match status" value="1"/>
</dbReference>
<keyword evidence="3" id="KW-1185">Reference proteome</keyword>
<organism evidence="2 3">
    <name type="scientific">Plasmodiophora brassicae</name>
    <name type="common">Clubroot disease agent</name>
    <dbReference type="NCBI Taxonomy" id="37360"/>
    <lineage>
        <taxon>Eukaryota</taxon>
        <taxon>Sar</taxon>
        <taxon>Rhizaria</taxon>
        <taxon>Endomyxa</taxon>
        <taxon>Phytomyxea</taxon>
        <taxon>Plasmodiophorida</taxon>
        <taxon>Plasmodiophoridae</taxon>
        <taxon>Plasmodiophora</taxon>
    </lineage>
</organism>
<dbReference type="InterPro" id="IPR036523">
    <property type="entry name" value="SurE-like_sf"/>
</dbReference>
<sequence length="284" mass="30328">MDWGASPPASVLIVNDDGLPCSKWCPFLSTFIAVLSQQGGIRRVFVCVPSRQQSWVSKRVERFGDIGARVLESPPAAFPESSDPPGADIQWATVDGSPATAVLIAAGHLCPFRPDLVISGPNFGQNCGTSYMLSSGTVGGAMEAAMLGLRSVAASIAYAEVHADWSTQLGDIQVSCQALMATIAKVWRSWPDGIPQLAFNIGVKLGSSADAQAKLCTALSESYGPLYRRIDSTTYSFDRCLFSTDAEEGTDRWAINNGFVAVTPIQPRFAEPTVPEDTMKCLLS</sequence>
<dbReference type="Proteomes" id="UP000039324">
    <property type="component" value="Unassembled WGS sequence"/>
</dbReference>
<feature type="domain" description="Survival protein SurE-like phosphatase/nucleotidase" evidence="1">
    <location>
        <begin position="11"/>
        <end position="169"/>
    </location>
</feature>
<evidence type="ECO:0000313" key="3">
    <source>
        <dbReference type="Proteomes" id="UP000039324"/>
    </source>
</evidence>
<proteinExistence type="predicted"/>
<dbReference type="Pfam" id="PF01975">
    <property type="entry name" value="SurE"/>
    <property type="match status" value="1"/>
</dbReference>
<evidence type="ECO:0000313" key="2">
    <source>
        <dbReference type="EMBL" id="CEO96065.1"/>
    </source>
</evidence>